<gene>
    <name evidence="2" type="ORF">LHYA1_G000110</name>
</gene>
<dbReference type="AlphaFoldDB" id="A0A8H8U4F5"/>
<evidence type="ECO:0000313" key="3">
    <source>
        <dbReference type="Proteomes" id="UP000431533"/>
    </source>
</evidence>
<name>A0A8H8U4F5_9HELO</name>
<sequence length="86" mass="9709">MSNTIQQEPPNTMISLRPPDNIVNKMLEFASKEPPKVTTPFFTLPPELQLKLFEYLNPIDSICLSLTSIQHTANYTTTSAPSYHNT</sequence>
<dbReference type="SUPFAM" id="SSF81383">
    <property type="entry name" value="F-box domain"/>
    <property type="match status" value="1"/>
</dbReference>
<protein>
    <recommendedName>
        <fullName evidence="1">F-box domain-containing protein</fullName>
    </recommendedName>
</protein>
<dbReference type="Proteomes" id="UP000431533">
    <property type="component" value="Unassembled WGS sequence"/>
</dbReference>
<feature type="domain" description="F-box" evidence="1">
    <location>
        <begin position="43"/>
        <end position="68"/>
    </location>
</feature>
<dbReference type="Pfam" id="PF00646">
    <property type="entry name" value="F-box"/>
    <property type="match status" value="1"/>
</dbReference>
<organism evidence="2 3">
    <name type="scientific">Lachnellula hyalina</name>
    <dbReference type="NCBI Taxonomy" id="1316788"/>
    <lineage>
        <taxon>Eukaryota</taxon>
        <taxon>Fungi</taxon>
        <taxon>Dikarya</taxon>
        <taxon>Ascomycota</taxon>
        <taxon>Pezizomycotina</taxon>
        <taxon>Leotiomycetes</taxon>
        <taxon>Helotiales</taxon>
        <taxon>Lachnaceae</taxon>
        <taxon>Lachnellula</taxon>
    </lineage>
</organism>
<proteinExistence type="predicted"/>
<dbReference type="RefSeq" id="XP_031009857.1">
    <property type="nucleotide sequence ID" value="XM_031145104.1"/>
</dbReference>
<dbReference type="GeneID" id="41980308"/>
<dbReference type="EMBL" id="QGMH01000001">
    <property type="protein sequence ID" value="TVY31075.1"/>
    <property type="molecule type" value="Genomic_DNA"/>
</dbReference>
<dbReference type="OrthoDB" id="3445164at2759"/>
<comment type="caution">
    <text evidence="2">The sequence shown here is derived from an EMBL/GenBank/DDBJ whole genome shotgun (WGS) entry which is preliminary data.</text>
</comment>
<dbReference type="InterPro" id="IPR001810">
    <property type="entry name" value="F-box_dom"/>
</dbReference>
<evidence type="ECO:0000259" key="1">
    <source>
        <dbReference type="Pfam" id="PF00646"/>
    </source>
</evidence>
<dbReference type="InterPro" id="IPR036047">
    <property type="entry name" value="F-box-like_dom_sf"/>
</dbReference>
<reference evidence="2 3" key="1">
    <citation type="submission" date="2018-05" db="EMBL/GenBank/DDBJ databases">
        <title>Genome sequencing and assembly of the regulated plant pathogen Lachnellula willkommii and related sister species for the development of diagnostic species identification markers.</title>
        <authorList>
            <person name="Giroux E."/>
            <person name="Bilodeau G."/>
        </authorList>
    </citation>
    <scope>NUCLEOTIDE SEQUENCE [LARGE SCALE GENOMIC DNA]</scope>
    <source>
        <strain evidence="2 3">CBS 185.66</strain>
    </source>
</reference>
<evidence type="ECO:0000313" key="2">
    <source>
        <dbReference type="EMBL" id="TVY31075.1"/>
    </source>
</evidence>
<accession>A0A8H8U4F5</accession>
<keyword evidence="3" id="KW-1185">Reference proteome</keyword>